<evidence type="ECO:0000256" key="8">
    <source>
        <dbReference type="PROSITE-ProRule" id="PRU00282"/>
    </source>
</evidence>
<feature type="repeat" description="Solcar" evidence="8">
    <location>
        <begin position="25"/>
        <end position="113"/>
    </location>
</feature>
<dbReference type="SUPFAM" id="SSF103506">
    <property type="entry name" value="Mitochondrial carrier"/>
    <property type="match status" value="1"/>
</dbReference>
<feature type="repeat" description="Solcar" evidence="8">
    <location>
        <begin position="121"/>
        <end position="206"/>
    </location>
</feature>
<proteinExistence type="inferred from homology"/>
<organism evidence="10 11">
    <name type="scientific">Ceratopteris richardii</name>
    <name type="common">Triangle waterfern</name>
    <dbReference type="NCBI Taxonomy" id="49495"/>
    <lineage>
        <taxon>Eukaryota</taxon>
        <taxon>Viridiplantae</taxon>
        <taxon>Streptophyta</taxon>
        <taxon>Embryophyta</taxon>
        <taxon>Tracheophyta</taxon>
        <taxon>Polypodiopsida</taxon>
        <taxon>Polypodiidae</taxon>
        <taxon>Polypodiales</taxon>
        <taxon>Pteridineae</taxon>
        <taxon>Pteridaceae</taxon>
        <taxon>Parkerioideae</taxon>
        <taxon>Ceratopteris</taxon>
    </lineage>
</organism>
<evidence type="ECO:0008006" key="12">
    <source>
        <dbReference type="Google" id="ProtNLM"/>
    </source>
</evidence>
<dbReference type="Gene3D" id="1.50.40.10">
    <property type="entry name" value="Mitochondrial carrier domain"/>
    <property type="match status" value="1"/>
</dbReference>
<dbReference type="InterPro" id="IPR050391">
    <property type="entry name" value="Mito_Metabolite_Transporter"/>
</dbReference>
<dbReference type="EMBL" id="CM035444">
    <property type="protein sequence ID" value="KAH7277081.1"/>
    <property type="molecule type" value="Genomic_DNA"/>
</dbReference>
<dbReference type="OMA" id="LIPCWLR"/>
<evidence type="ECO:0000313" key="10">
    <source>
        <dbReference type="EMBL" id="KAH7277081.1"/>
    </source>
</evidence>
<evidence type="ECO:0000256" key="4">
    <source>
        <dbReference type="ARBA" id="ARBA00022692"/>
    </source>
</evidence>
<name>A0A8T2Q0S9_CERRI</name>
<accession>A0A8T2Q0S9</accession>
<evidence type="ECO:0000256" key="3">
    <source>
        <dbReference type="ARBA" id="ARBA00022448"/>
    </source>
</evidence>
<reference evidence="10" key="1">
    <citation type="submission" date="2021-08" db="EMBL/GenBank/DDBJ databases">
        <title>WGS assembly of Ceratopteris richardii.</title>
        <authorList>
            <person name="Marchant D.B."/>
            <person name="Chen G."/>
            <person name="Jenkins J."/>
            <person name="Shu S."/>
            <person name="Leebens-Mack J."/>
            <person name="Grimwood J."/>
            <person name="Schmutz J."/>
            <person name="Soltis P."/>
            <person name="Soltis D."/>
            <person name="Chen Z.-H."/>
        </authorList>
    </citation>
    <scope>NUCLEOTIDE SEQUENCE</scope>
    <source>
        <strain evidence="10">Whitten #5841</strain>
        <tissue evidence="10">Leaf</tissue>
    </source>
</reference>
<keyword evidence="7 8" id="KW-0472">Membrane</keyword>
<protein>
    <recommendedName>
        <fullName evidence="12">Mitochondrial substrate carrier family protein ucpB</fullName>
    </recommendedName>
</protein>
<dbReference type="PROSITE" id="PS50920">
    <property type="entry name" value="SOLCAR"/>
    <property type="match status" value="3"/>
</dbReference>
<evidence type="ECO:0000256" key="2">
    <source>
        <dbReference type="ARBA" id="ARBA00006375"/>
    </source>
</evidence>
<evidence type="ECO:0000313" key="11">
    <source>
        <dbReference type="Proteomes" id="UP000825935"/>
    </source>
</evidence>
<keyword evidence="6" id="KW-1133">Transmembrane helix</keyword>
<dbReference type="PANTHER" id="PTHR45618">
    <property type="entry name" value="MITOCHONDRIAL DICARBOXYLATE CARRIER-RELATED"/>
    <property type="match status" value="1"/>
</dbReference>
<dbReference type="OrthoDB" id="756301at2759"/>
<keyword evidence="11" id="KW-1185">Reference proteome</keyword>
<comment type="subcellular location">
    <subcellularLocation>
        <location evidence="1">Membrane</location>
        <topology evidence="1">Multi-pass membrane protein</topology>
    </subcellularLocation>
</comment>
<evidence type="ECO:0000256" key="5">
    <source>
        <dbReference type="ARBA" id="ARBA00022737"/>
    </source>
</evidence>
<gene>
    <name evidence="10" type="ORF">KP509_39G033600</name>
</gene>
<dbReference type="GO" id="GO:0016020">
    <property type="term" value="C:membrane"/>
    <property type="evidence" value="ECO:0007669"/>
    <property type="project" value="UniProtKB-SubCell"/>
</dbReference>
<evidence type="ECO:0000256" key="6">
    <source>
        <dbReference type="ARBA" id="ARBA00022989"/>
    </source>
</evidence>
<evidence type="ECO:0000256" key="7">
    <source>
        <dbReference type="ARBA" id="ARBA00023136"/>
    </source>
</evidence>
<comment type="similarity">
    <text evidence="2 9">Belongs to the mitochondrial carrier (TC 2.A.29) family.</text>
</comment>
<evidence type="ECO:0000256" key="1">
    <source>
        <dbReference type="ARBA" id="ARBA00004141"/>
    </source>
</evidence>
<feature type="repeat" description="Solcar" evidence="8">
    <location>
        <begin position="215"/>
        <end position="303"/>
    </location>
</feature>
<dbReference type="Proteomes" id="UP000825935">
    <property type="component" value="Chromosome 39"/>
</dbReference>
<dbReference type="Pfam" id="PF00153">
    <property type="entry name" value="Mito_carr"/>
    <property type="match status" value="3"/>
</dbReference>
<dbReference type="InterPro" id="IPR023395">
    <property type="entry name" value="MCP_dom_sf"/>
</dbReference>
<dbReference type="InterPro" id="IPR018108">
    <property type="entry name" value="MCP_transmembrane"/>
</dbReference>
<dbReference type="AlphaFoldDB" id="A0A8T2Q0S9"/>
<evidence type="ECO:0000256" key="9">
    <source>
        <dbReference type="RuleBase" id="RU000488"/>
    </source>
</evidence>
<keyword evidence="3 9" id="KW-0813">Transport</keyword>
<keyword evidence="4 8" id="KW-0812">Transmembrane</keyword>
<sequence length="309" mass="33635">MEETSSSAGQNKKKSIQNFAFISTRDIINHFSTSGISVCVATATTHPLDVVKVRLQLEHVGKRAASSGLAQKLSEMVRSEGPQSLYKGIIPSLLRSALYGGLRLGLYEPCKGVLDWATDSSNIFTKIAAGALSGAIATATTNPMEVLKVRMQVSRNRIDGKMMKEIQNMISSEGLGGLWRGVGPSMARASALTASQLATYDESKQIIKRWMNVKEGFWLHLSASFAAGVVGTTATAPVDTVKTRLMIQRQTSNDLYRNAFDCTYKICKSEGLHGLYKGWSAMFARLGPQTTITFLVYEQLRQLVGISAL</sequence>
<comment type="caution">
    <text evidence="10">The sequence shown here is derived from an EMBL/GenBank/DDBJ whole genome shotgun (WGS) entry which is preliminary data.</text>
</comment>
<keyword evidence="5" id="KW-0677">Repeat</keyword>